<feature type="compositionally biased region" description="Low complexity" evidence="1">
    <location>
        <begin position="175"/>
        <end position="189"/>
    </location>
</feature>
<feature type="compositionally biased region" description="Low complexity" evidence="1">
    <location>
        <begin position="266"/>
        <end position="281"/>
    </location>
</feature>
<name>A0ABQ8KU56_9APHY</name>
<feature type="region of interest" description="Disordered" evidence="1">
    <location>
        <begin position="264"/>
        <end position="285"/>
    </location>
</feature>
<evidence type="ECO:0000256" key="1">
    <source>
        <dbReference type="SAM" id="MobiDB-lite"/>
    </source>
</evidence>
<proteinExistence type="predicted"/>
<dbReference type="EMBL" id="JADCUA010000002">
    <property type="protein sequence ID" value="KAH9842504.1"/>
    <property type="molecule type" value="Genomic_DNA"/>
</dbReference>
<dbReference type="PROSITE" id="PS51159">
    <property type="entry name" value="CBM21"/>
    <property type="match status" value="1"/>
</dbReference>
<accession>A0ABQ8KU56</accession>
<dbReference type="RefSeq" id="XP_047783551.1">
    <property type="nucleotide sequence ID" value="XM_047921334.1"/>
</dbReference>
<feature type="region of interest" description="Disordered" evidence="1">
    <location>
        <begin position="426"/>
        <end position="491"/>
    </location>
</feature>
<comment type="caution">
    <text evidence="3">The sequence shown here is derived from an EMBL/GenBank/DDBJ whole genome shotgun (WGS) entry which is preliminary data.</text>
</comment>
<feature type="compositionally biased region" description="Low complexity" evidence="1">
    <location>
        <begin position="66"/>
        <end position="85"/>
    </location>
</feature>
<dbReference type="InterPro" id="IPR038175">
    <property type="entry name" value="CBM21_dom_sf"/>
</dbReference>
<dbReference type="PANTHER" id="PTHR12307:SF36">
    <property type="entry name" value="GLYCOGEN-BINDING SUBUNIT 76A"/>
    <property type="match status" value="1"/>
</dbReference>
<feature type="region of interest" description="Disordered" evidence="1">
    <location>
        <begin position="505"/>
        <end position="606"/>
    </location>
</feature>
<evidence type="ECO:0000259" key="2">
    <source>
        <dbReference type="PROSITE" id="PS51159"/>
    </source>
</evidence>
<feature type="compositionally biased region" description="Polar residues" evidence="1">
    <location>
        <begin position="229"/>
        <end position="243"/>
    </location>
</feature>
<feature type="compositionally biased region" description="Polar residues" evidence="1">
    <location>
        <begin position="102"/>
        <end position="112"/>
    </location>
</feature>
<reference evidence="3 4" key="1">
    <citation type="journal article" date="2021" name="Environ. Microbiol.">
        <title>Gene family expansions and transcriptome signatures uncover fungal adaptations to wood decay.</title>
        <authorList>
            <person name="Hage H."/>
            <person name="Miyauchi S."/>
            <person name="Viragh M."/>
            <person name="Drula E."/>
            <person name="Min B."/>
            <person name="Chaduli D."/>
            <person name="Navarro D."/>
            <person name="Favel A."/>
            <person name="Norest M."/>
            <person name="Lesage-Meessen L."/>
            <person name="Balint B."/>
            <person name="Merenyi Z."/>
            <person name="de Eugenio L."/>
            <person name="Morin E."/>
            <person name="Martinez A.T."/>
            <person name="Baldrian P."/>
            <person name="Stursova M."/>
            <person name="Martinez M.J."/>
            <person name="Novotny C."/>
            <person name="Magnuson J.K."/>
            <person name="Spatafora J.W."/>
            <person name="Maurice S."/>
            <person name="Pangilinan J."/>
            <person name="Andreopoulos W."/>
            <person name="LaButti K."/>
            <person name="Hundley H."/>
            <person name="Na H."/>
            <person name="Kuo A."/>
            <person name="Barry K."/>
            <person name="Lipzen A."/>
            <person name="Henrissat B."/>
            <person name="Riley R."/>
            <person name="Ahrendt S."/>
            <person name="Nagy L.G."/>
            <person name="Grigoriev I.V."/>
            <person name="Martin F."/>
            <person name="Rosso M.N."/>
        </authorList>
    </citation>
    <scope>NUCLEOTIDE SEQUENCE [LARGE SCALE GENOMIC DNA]</scope>
    <source>
        <strain evidence="3 4">CIRM-BRFM 1785</strain>
    </source>
</reference>
<feature type="region of interest" description="Disordered" evidence="1">
    <location>
        <begin position="665"/>
        <end position="700"/>
    </location>
</feature>
<feature type="compositionally biased region" description="Low complexity" evidence="1">
    <location>
        <begin position="27"/>
        <end position="37"/>
    </location>
</feature>
<protein>
    <submittedName>
        <fullName evidence="3">Phosphatase regulatory subunit-domain-containing protein</fullName>
    </submittedName>
</protein>
<feature type="compositionally biased region" description="Low complexity" evidence="1">
    <location>
        <begin position="673"/>
        <end position="699"/>
    </location>
</feature>
<dbReference type="GeneID" id="72002066"/>
<sequence length="808" mass="87129">MSTVDPPPSFSRHSNSAGSPLPRIPRRSPSYTSSRSSFTMTVSESPPKSTVLMVQPPTPPHVPAVTISQSTRSSTASGSSSSSDSPMQFLVPRQRRSRTSSKMRSPEESTPTPAVLRARSSSPSEQVAFPTTHKGPLSPETPRPSSSGGNKVRPGNGTVATSLPEFPTALRVEPPNRAVSVSVPSNVSAQLARKKSGEPLKSSLKSRRAAVRGDLSVVTGEDVSAGAGPSQSEPASPAHSSKSVHFDSQLEHVKLFLAEQKPLAVSRDGSPTTDTSGTDSDFPAFIYGEDDKRERRGKLTMEVVNMPAKEAPARKEAECAMQELSLGADGAAVQGRVRVKNIAFEKWVAVRFTFDWWQTTSEVTARYVHTLEGGVYDVFAFTVRLNDMLARIEEKTLFMAIRYTVAGREIWDNNDGENFQVRFSRQLEAPQPAPARPVVQSQSESETEKEETQRKNISDLRIKLEKVASGQSPRRKSLSPSPGADTFNLRSSTPLSARYDLSASFKRPWKSPSPTAHTRTSTYPAATSPGAYHTPSYARTRPQLPPRSFGRPRVAEDPVSLTRGSPSILDPDDDSPPQAIPKVALYAGSDSEDAGATPVPFSRMRGRNHQRGYFDLDPTTPGAGARKALPAAFREDAVPRFSSMDTYRSPVTAMGLSGVGLLGPWPISRGGSEESTPSVTSQSEESSASSSPEGSPRGEGMFDLLARQERGMSPANDPGYHVFLNKFCFYTGPDSLLDVQAEAIQRSHSASSVEEFLSSPVTNYHLSPGATPTRSPSFDDVAYMSGTSTPTVRSMFDSQTSTPISLAS</sequence>
<feature type="compositionally biased region" description="Polar residues" evidence="1">
    <location>
        <begin position="38"/>
        <end position="48"/>
    </location>
</feature>
<evidence type="ECO:0000313" key="4">
    <source>
        <dbReference type="Proteomes" id="UP000814176"/>
    </source>
</evidence>
<dbReference type="PANTHER" id="PTHR12307">
    <property type="entry name" value="PROTEIN PHOSPHATASE 1 REGULATORY SUBUNIT"/>
    <property type="match status" value="1"/>
</dbReference>
<dbReference type="Pfam" id="PF03370">
    <property type="entry name" value="CBM_21"/>
    <property type="match status" value="1"/>
</dbReference>
<dbReference type="InterPro" id="IPR050782">
    <property type="entry name" value="PP1_regulatory_subunit_3"/>
</dbReference>
<feature type="compositionally biased region" description="Basic and acidic residues" evidence="1">
    <location>
        <begin position="450"/>
        <end position="466"/>
    </location>
</feature>
<feature type="compositionally biased region" description="Polar residues" evidence="1">
    <location>
        <begin position="512"/>
        <end position="525"/>
    </location>
</feature>
<dbReference type="InterPro" id="IPR005036">
    <property type="entry name" value="CBM21_dom"/>
</dbReference>
<feature type="region of interest" description="Disordered" evidence="1">
    <location>
        <begin position="1"/>
        <end position="244"/>
    </location>
</feature>
<keyword evidence="4" id="KW-1185">Reference proteome</keyword>
<evidence type="ECO:0000313" key="3">
    <source>
        <dbReference type="EMBL" id="KAH9842504.1"/>
    </source>
</evidence>
<dbReference type="Gene3D" id="2.60.40.2440">
    <property type="entry name" value="Carbohydrate binding type-21 domain"/>
    <property type="match status" value="1"/>
</dbReference>
<organism evidence="3 4">
    <name type="scientific">Rhodofomes roseus</name>
    <dbReference type="NCBI Taxonomy" id="34475"/>
    <lineage>
        <taxon>Eukaryota</taxon>
        <taxon>Fungi</taxon>
        <taxon>Dikarya</taxon>
        <taxon>Basidiomycota</taxon>
        <taxon>Agaricomycotina</taxon>
        <taxon>Agaricomycetes</taxon>
        <taxon>Polyporales</taxon>
        <taxon>Rhodofomes</taxon>
    </lineage>
</organism>
<dbReference type="Proteomes" id="UP000814176">
    <property type="component" value="Unassembled WGS sequence"/>
</dbReference>
<gene>
    <name evidence="3" type="ORF">C8Q71DRAFT_720041</name>
</gene>
<feature type="domain" description="CBM21" evidence="2">
    <location>
        <begin position="313"/>
        <end position="422"/>
    </location>
</feature>